<evidence type="ECO:0000256" key="3">
    <source>
        <dbReference type="ARBA" id="ARBA00022781"/>
    </source>
</evidence>
<protein>
    <recommendedName>
        <fullName evidence="8">ATP synthase subunit delta</fullName>
    </recommendedName>
    <alternativeName>
        <fullName evidence="8">ATP synthase F(1) sector subunit delta</fullName>
    </alternativeName>
    <alternativeName>
        <fullName evidence="8">F-type ATPase subunit delta</fullName>
        <shortName evidence="8">F-ATPase subunit delta</shortName>
    </alternativeName>
</protein>
<organism evidence="9 10">
    <name type="scientific">Caldibacillus debilis</name>
    <dbReference type="NCBI Taxonomy" id="301148"/>
    <lineage>
        <taxon>Bacteria</taxon>
        <taxon>Bacillati</taxon>
        <taxon>Bacillota</taxon>
        <taxon>Bacilli</taxon>
        <taxon>Bacillales</taxon>
        <taxon>Bacillaceae</taxon>
        <taxon>Caldibacillus</taxon>
    </lineage>
</organism>
<name>A0A150M5G6_9BACI</name>
<comment type="subcellular location">
    <subcellularLocation>
        <location evidence="8">Cell membrane</location>
        <topology evidence="8">Peripheral membrane protein</topology>
    </subcellularLocation>
    <subcellularLocation>
        <location evidence="1">Membrane</location>
    </subcellularLocation>
</comment>
<dbReference type="NCBIfam" id="TIGR01145">
    <property type="entry name" value="ATP_synt_delta"/>
    <property type="match status" value="1"/>
</dbReference>
<dbReference type="SUPFAM" id="SSF47928">
    <property type="entry name" value="N-terminal domain of the delta subunit of the F1F0-ATP synthase"/>
    <property type="match status" value="1"/>
</dbReference>
<keyword evidence="3 8" id="KW-0375">Hydrogen ion transport</keyword>
<dbReference type="InterPro" id="IPR026015">
    <property type="entry name" value="ATP_synth_OSCP/delta_N_sf"/>
</dbReference>
<dbReference type="GO" id="GO:0046933">
    <property type="term" value="F:proton-transporting ATP synthase activity, rotational mechanism"/>
    <property type="evidence" value="ECO:0007669"/>
    <property type="project" value="UniProtKB-UniRule"/>
</dbReference>
<evidence type="ECO:0000313" key="10">
    <source>
        <dbReference type="Proteomes" id="UP000075683"/>
    </source>
</evidence>
<accession>A0A150M5G6</accession>
<comment type="similarity">
    <text evidence="8">Belongs to the ATPase delta chain family.</text>
</comment>
<evidence type="ECO:0000256" key="2">
    <source>
        <dbReference type="ARBA" id="ARBA00022448"/>
    </source>
</evidence>
<dbReference type="Proteomes" id="UP000075683">
    <property type="component" value="Unassembled WGS sequence"/>
</dbReference>
<dbReference type="OrthoDB" id="9802471at2"/>
<comment type="function">
    <text evidence="8">This protein is part of the stalk that links CF(0) to CF(1). It either transmits conformational changes from CF(0) to CF(1) or is implicated in proton conduction.</text>
</comment>
<keyword evidence="6 8" id="KW-0139">CF(1)</keyword>
<keyword evidence="7 8" id="KW-0066">ATP synthesis</keyword>
<dbReference type="InterPro" id="IPR020781">
    <property type="entry name" value="ATPase_OSCP/d_CS"/>
</dbReference>
<dbReference type="GO" id="GO:0016787">
    <property type="term" value="F:hydrolase activity"/>
    <property type="evidence" value="ECO:0007669"/>
    <property type="project" value="UniProtKB-KW"/>
</dbReference>
<dbReference type="RefSeq" id="WP_061568681.1">
    <property type="nucleotide sequence ID" value="NZ_LQYT01000037.1"/>
</dbReference>
<dbReference type="STRING" id="301148.B4135_0756"/>
<sequence>MKQTVVGNRYAIALFEIAEKYGQTEKIEQDLQTVKQVFLQVKEMGRFLQTPNIPADVKKNTVRQVFPDLSQYVLNTLFLLIDKRQIGNLLPMIEKYHELRNEKRGIAEAKVFSARPLTGEEAKAVSEFFAKKLRKNELTIENIVDTDLLGGIKVQVGNRIFDGSLKGKLDRLKRELIGQ</sequence>
<comment type="caution">
    <text evidence="9">The sequence shown here is derived from an EMBL/GenBank/DDBJ whole genome shotgun (WGS) entry which is preliminary data.</text>
</comment>
<evidence type="ECO:0000256" key="4">
    <source>
        <dbReference type="ARBA" id="ARBA00023065"/>
    </source>
</evidence>
<evidence type="ECO:0000256" key="7">
    <source>
        <dbReference type="ARBA" id="ARBA00023310"/>
    </source>
</evidence>
<dbReference type="NCBIfam" id="NF004403">
    <property type="entry name" value="PRK05758.2-4"/>
    <property type="match status" value="1"/>
</dbReference>
<dbReference type="InterPro" id="IPR000711">
    <property type="entry name" value="ATPase_OSCP/dsu"/>
</dbReference>
<proteinExistence type="inferred from homology"/>
<keyword evidence="2 8" id="KW-0813">Transport</keyword>
<evidence type="ECO:0000256" key="1">
    <source>
        <dbReference type="ARBA" id="ARBA00004370"/>
    </source>
</evidence>
<evidence type="ECO:0000256" key="8">
    <source>
        <dbReference type="HAMAP-Rule" id="MF_01416"/>
    </source>
</evidence>
<dbReference type="PRINTS" id="PR00125">
    <property type="entry name" value="ATPASEDELTA"/>
</dbReference>
<dbReference type="Pfam" id="PF00213">
    <property type="entry name" value="OSCP"/>
    <property type="match status" value="1"/>
</dbReference>
<keyword evidence="4 8" id="KW-0406">Ion transport</keyword>
<gene>
    <name evidence="8" type="primary">atpH</name>
    <name evidence="9" type="ORF">B4135_0756</name>
</gene>
<keyword evidence="5 8" id="KW-0472">Membrane</keyword>
<dbReference type="PANTHER" id="PTHR11910">
    <property type="entry name" value="ATP SYNTHASE DELTA CHAIN"/>
    <property type="match status" value="1"/>
</dbReference>
<keyword evidence="8" id="KW-1003">Cell membrane</keyword>
<dbReference type="AlphaFoldDB" id="A0A150M5G6"/>
<evidence type="ECO:0000256" key="6">
    <source>
        <dbReference type="ARBA" id="ARBA00023196"/>
    </source>
</evidence>
<dbReference type="Gene3D" id="1.10.520.20">
    <property type="entry name" value="N-terminal domain of the delta subunit of the F1F0-ATP synthase"/>
    <property type="match status" value="1"/>
</dbReference>
<dbReference type="EMBL" id="LQYT01000037">
    <property type="protein sequence ID" value="KYD19857.1"/>
    <property type="molecule type" value="Genomic_DNA"/>
</dbReference>
<keyword evidence="9" id="KW-0378">Hydrolase</keyword>
<evidence type="ECO:0000313" key="9">
    <source>
        <dbReference type="EMBL" id="KYD19857.1"/>
    </source>
</evidence>
<dbReference type="GO" id="GO:0045259">
    <property type="term" value="C:proton-transporting ATP synthase complex"/>
    <property type="evidence" value="ECO:0007669"/>
    <property type="project" value="UniProtKB-KW"/>
</dbReference>
<dbReference type="GO" id="GO:0005886">
    <property type="term" value="C:plasma membrane"/>
    <property type="evidence" value="ECO:0007669"/>
    <property type="project" value="UniProtKB-SubCell"/>
</dbReference>
<comment type="function">
    <text evidence="8">F(1)F(0) ATP synthase produces ATP from ADP in the presence of a proton or sodium gradient. F-type ATPases consist of two structural domains, F(1) containing the extramembraneous catalytic core and F(0) containing the membrane proton channel, linked together by a central stalk and a peripheral stalk. During catalysis, ATP synthesis in the catalytic domain of F(1) is coupled via a rotary mechanism of the central stalk subunits to proton translocation.</text>
</comment>
<dbReference type="HAMAP" id="MF_01416">
    <property type="entry name" value="ATP_synth_delta_bact"/>
    <property type="match status" value="1"/>
</dbReference>
<dbReference type="PROSITE" id="PS00389">
    <property type="entry name" value="ATPASE_DELTA"/>
    <property type="match status" value="1"/>
</dbReference>
<evidence type="ECO:0000256" key="5">
    <source>
        <dbReference type="ARBA" id="ARBA00023136"/>
    </source>
</evidence>
<reference evidence="9 10" key="1">
    <citation type="submission" date="2016-01" db="EMBL/GenBank/DDBJ databases">
        <title>Draft Genome Sequences of Seven Thermophilic Sporeformers Isolated from Foods.</title>
        <authorList>
            <person name="Berendsen E.M."/>
            <person name="Wells-Bennik M.H."/>
            <person name="Krawcyk A.O."/>
            <person name="De Jong A."/>
            <person name="Holsappel S."/>
            <person name="Eijlander R.T."/>
            <person name="Kuipers O.P."/>
        </authorList>
    </citation>
    <scope>NUCLEOTIDE SEQUENCE [LARGE SCALE GENOMIC DNA]</scope>
    <source>
        <strain evidence="9 10">B4135</strain>
    </source>
</reference>